<proteinExistence type="predicted"/>
<reference evidence="1 2" key="1">
    <citation type="submission" date="2020-06" db="EMBL/GenBank/DDBJ databases">
        <title>Genome sequence of Paramixta manurensis strain PD-1.</title>
        <authorList>
            <person name="Lee C.W."/>
            <person name="Kim J."/>
        </authorList>
    </citation>
    <scope>NUCLEOTIDE SEQUENCE [LARGE SCALE GENOMIC DNA]</scope>
    <source>
        <strain evidence="1 2">PD-1</strain>
    </source>
</reference>
<sequence length="130" mass="14156">MGFASDTYADINRQQYDDWRQRFYPKLKQLMDLSTNTQLMDQQLGRATDTGQQALKSGLVGQANQMARYGVAQNTNPQDNSLGLKTALATAGAKNGIRDAEADRQMNILTGGTSGLRQQLNIGGTGSNQQ</sequence>
<dbReference type="RefSeq" id="WP_173634343.1">
    <property type="nucleotide sequence ID" value="NZ_CP054212.1"/>
</dbReference>
<organism evidence="1 2">
    <name type="scientific">Paramixta manurensis</name>
    <dbReference type="NCBI Taxonomy" id="2740817"/>
    <lineage>
        <taxon>Bacteria</taxon>
        <taxon>Pseudomonadati</taxon>
        <taxon>Pseudomonadota</taxon>
        <taxon>Gammaproteobacteria</taxon>
        <taxon>Enterobacterales</taxon>
        <taxon>Erwiniaceae</taxon>
        <taxon>Paramixta</taxon>
    </lineage>
</organism>
<evidence type="ECO:0000313" key="2">
    <source>
        <dbReference type="Proteomes" id="UP000505325"/>
    </source>
</evidence>
<dbReference type="KEGG" id="pmak:PMPD1_2452"/>
<evidence type="ECO:0000313" key="1">
    <source>
        <dbReference type="EMBL" id="QKJ87394.1"/>
    </source>
</evidence>
<gene>
    <name evidence="1" type="ORF">PMPD1_2452</name>
</gene>
<dbReference type="AlphaFoldDB" id="A0A6M8UCS0"/>
<name>A0A6M8UCS0_9GAMM</name>
<dbReference type="Proteomes" id="UP000505325">
    <property type="component" value="Chromosome"/>
</dbReference>
<protein>
    <submittedName>
        <fullName evidence="1">Uncharacterized protein</fullName>
    </submittedName>
</protein>
<accession>A0A6M8UCS0</accession>
<keyword evidence="2" id="KW-1185">Reference proteome</keyword>
<dbReference type="EMBL" id="CP054212">
    <property type="protein sequence ID" value="QKJ87394.1"/>
    <property type="molecule type" value="Genomic_DNA"/>
</dbReference>